<dbReference type="InterPro" id="IPR003593">
    <property type="entry name" value="AAA+_ATPase"/>
</dbReference>
<dbReference type="InterPro" id="IPR027417">
    <property type="entry name" value="P-loop_NTPase"/>
</dbReference>
<keyword evidence="2 3" id="KW-0067">ATP-binding</keyword>
<keyword evidence="6" id="KW-1185">Reference proteome</keyword>
<proteinExistence type="predicted"/>
<feature type="binding site" evidence="3">
    <location>
        <begin position="998"/>
        <end position="1005"/>
    </location>
    <ligand>
        <name>ATP</name>
        <dbReference type="ChEBI" id="CHEBI:30616"/>
    </ligand>
</feature>
<dbReference type="Proteomes" id="UP001500902">
    <property type="component" value="Unassembled WGS sequence"/>
</dbReference>
<dbReference type="InterPro" id="IPR002543">
    <property type="entry name" value="FtsK_dom"/>
</dbReference>
<feature type="domain" description="FtsK" evidence="4">
    <location>
        <begin position="643"/>
        <end position="837"/>
    </location>
</feature>
<dbReference type="RefSeq" id="WP_344876068.1">
    <property type="nucleotide sequence ID" value="NZ_BAAAZP010000041.1"/>
</dbReference>
<comment type="caution">
    <text evidence="5">The sequence shown here is derived from an EMBL/GenBank/DDBJ whole genome shotgun (WGS) entry which is preliminary data.</text>
</comment>
<feature type="domain" description="FtsK" evidence="4">
    <location>
        <begin position="980"/>
        <end position="1171"/>
    </location>
</feature>
<dbReference type="Gene3D" id="2.60.200.20">
    <property type="match status" value="1"/>
</dbReference>
<dbReference type="SMART" id="SM00382">
    <property type="entry name" value="AAA"/>
    <property type="match status" value="3"/>
</dbReference>
<dbReference type="PANTHER" id="PTHR22683:SF1">
    <property type="entry name" value="TYPE VII SECRETION SYSTEM PROTEIN ESSC"/>
    <property type="match status" value="1"/>
</dbReference>
<sequence length="1460" mass="154562">MRTSLTALTARGLQSLVVSGGEAATVADVTAALRRTLGVPAGGLWAGGRPLDPRTLARAALRDGDVIAFNPTAATATVRGQEPQGLFEVRVSGGPSAGEVHPLSPGLATLGSGRWCTITVEDATAPDCVAEIRAEAPGRIVVAPMADGVTLDGRPLYEPEPWPYGGVLKAGLSVLTLHPPGPPDAHVTPLPEGGLAYNRPPRLDGPVTVRTVEVPIRPPGPEHHRLQLLSSLVFGIGGIVLAFVMDTPWFLLMTLLTPASLIAQWWSDKRYGKKQHRQAMKDYRRRRAEFDTHLEELRRADEAGRRAEFPDPAATMLAAVGPRQRLWERRLHDADTLHLRVGVTDLPAKIELVPERNASGSDDLPPVPVSHAVPIVVPLPQAGVMGVTGDRPPARSLARWLVAQAAALHSPRDLSIVVLSADHEGEANWSWARWLPHCAPRDGEECLALVGNDPETVARRVAELMAKIGARRERQAQLGLGGAFASGTFAAGGYAGAQPYNVLVVLDGARALRGLPGVPQLLQLGPTVGVYSICVDDDQRLLPEECTAVAVCESPGTVRLRGGPAEHAAPAIADLVSPRWCDRAARAMAPLRDIGGQDAEAAIPDSARLLDLLGMPDPGPGLIAERWRRDGRATRVPIGVGADGPYTVDLKVDGPHGLIAGTTGAGKSELLQSLIASLAVANRPDEMTFVLIDYKGGSAFKDCAKLPHTVGMVSDLDGHLTERALESLAAELRRREHLLLRAGTKDIEDHNELRDLPQGRTLEAMPRLLLVIDEFAAMVAELPDFITGLVDIARRGRSLGVHLILATQRPGGVVTPDIAANTNLRIALRVTSGDESADVIDSAGAAAISKATPGRCYVRSGAASLHLVQSARIGGRRPREGPAVGEPVRVEPVGWQRLGLPLPAPAETSEDDGGMVTDLAILVDAIAEAARGLGIERQRSPWLPPLPKTVMLDDLPVPAAGRSGVSPLPFALADLPARQVRRVEHYDLETAGHLLVIGAGRTGRSSVLRALAASAGRLTDPADVHIYGVDCGNKALLPLVGMPHTGAVVGRESPDRLGRLTNRLLDEIAARQQSLAAQGFADVTEQRAVAPPGQRLPYLLVLFDRWEGFTAAFDTYDQGVLIDQWLQILQEGAGAGVKVVVTGDRSTLIGRVSTQFDDRLVLKLTDSSDYSYLGLKARDVPEDLPPGRAFRAASGLREVQVALLDADPAGSAQVAALHEVARRAGQRHAGQPRARRPFRVDALPGQIDLAGTLALAEVPPPDDAVVVGVAGDTLGERYFRAAEHGPALVVAGTPKSGRSTALATMLAYLVKRGWQPAIVAPRASPLRGLGVPATFGADATPDQVRAALRGRHVLVVDDLELLGTDSELAYWLTEHVGEIRDSGNLVIAAGSADDLDSMYSGPIVAMKKSRSGLLLRPNSVGQGDLFGITLPRSAATGMAPAGRGLLVRGGSWEQIQVATP</sequence>
<dbReference type="CDD" id="cd00060">
    <property type="entry name" value="FHA"/>
    <property type="match status" value="1"/>
</dbReference>
<keyword evidence="1 3" id="KW-0547">Nucleotide-binding</keyword>
<evidence type="ECO:0000256" key="1">
    <source>
        <dbReference type="ARBA" id="ARBA00022741"/>
    </source>
</evidence>
<dbReference type="PANTHER" id="PTHR22683">
    <property type="entry name" value="SPORULATION PROTEIN RELATED"/>
    <property type="match status" value="1"/>
</dbReference>
<dbReference type="CDD" id="cd01127">
    <property type="entry name" value="TrwB_TraG_TraD_VirD4"/>
    <property type="match status" value="1"/>
</dbReference>
<dbReference type="PROSITE" id="PS50901">
    <property type="entry name" value="FTSK"/>
    <property type="match status" value="2"/>
</dbReference>
<evidence type="ECO:0000313" key="5">
    <source>
        <dbReference type="EMBL" id="GAA3659635.1"/>
    </source>
</evidence>
<evidence type="ECO:0000256" key="2">
    <source>
        <dbReference type="ARBA" id="ARBA00022840"/>
    </source>
</evidence>
<evidence type="ECO:0000256" key="3">
    <source>
        <dbReference type="PROSITE-ProRule" id="PRU00289"/>
    </source>
</evidence>
<protein>
    <submittedName>
        <fullName evidence="5">FtsK/SpoIIIE domain-containing protein</fullName>
    </submittedName>
</protein>
<dbReference type="Gene3D" id="3.40.50.300">
    <property type="entry name" value="P-loop containing nucleotide triphosphate hydrolases"/>
    <property type="match status" value="4"/>
</dbReference>
<feature type="binding site" evidence="3">
    <location>
        <begin position="661"/>
        <end position="668"/>
    </location>
    <ligand>
        <name>ATP</name>
        <dbReference type="ChEBI" id="CHEBI:30616"/>
    </ligand>
</feature>
<organism evidence="5 6">
    <name type="scientific">Nonomuraea antimicrobica</name>
    <dbReference type="NCBI Taxonomy" id="561173"/>
    <lineage>
        <taxon>Bacteria</taxon>
        <taxon>Bacillati</taxon>
        <taxon>Actinomycetota</taxon>
        <taxon>Actinomycetes</taxon>
        <taxon>Streptosporangiales</taxon>
        <taxon>Streptosporangiaceae</taxon>
        <taxon>Nonomuraea</taxon>
    </lineage>
</organism>
<dbReference type="InterPro" id="IPR050206">
    <property type="entry name" value="FtsK/SpoIIIE/SftA"/>
</dbReference>
<dbReference type="SUPFAM" id="SSF52540">
    <property type="entry name" value="P-loop containing nucleoside triphosphate hydrolases"/>
    <property type="match status" value="2"/>
</dbReference>
<accession>A0ABP7BFZ5</accession>
<gene>
    <name evidence="5" type="ORF">GCM10022224_023820</name>
</gene>
<dbReference type="Pfam" id="PF01580">
    <property type="entry name" value="FtsK_SpoIIIE"/>
    <property type="match status" value="2"/>
</dbReference>
<dbReference type="EMBL" id="BAAAZP010000041">
    <property type="protein sequence ID" value="GAA3659635.1"/>
    <property type="molecule type" value="Genomic_DNA"/>
</dbReference>
<name>A0ABP7BFZ5_9ACTN</name>
<evidence type="ECO:0000259" key="4">
    <source>
        <dbReference type="PROSITE" id="PS50901"/>
    </source>
</evidence>
<evidence type="ECO:0000313" key="6">
    <source>
        <dbReference type="Proteomes" id="UP001500902"/>
    </source>
</evidence>
<reference evidence="6" key="1">
    <citation type="journal article" date="2019" name="Int. J. Syst. Evol. Microbiol.">
        <title>The Global Catalogue of Microorganisms (GCM) 10K type strain sequencing project: providing services to taxonomists for standard genome sequencing and annotation.</title>
        <authorList>
            <consortium name="The Broad Institute Genomics Platform"/>
            <consortium name="The Broad Institute Genome Sequencing Center for Infectious Disease"/>
            <person name="Wu L."/>
            <person name="Ma J."/>
        </authorList>
    </citation>
    <scope>NUCLEOTIDE SEQUENCE [LARGE SCALE GENOMIC DNA]</scope>
    <source>
        <strain evidence="6">JCM 16904</strain>
    </source>
</reference>